<protein>
    <submittedName>
        <fullName evidence="2">Uncharacterized protein</fullName>
    </submittedName>
</protein>
<dbReference type="Proteomes" id="UP001600064">
    <property type="component" value="Unassembled WGS sequence"/>
</dbReference>
<reference evidence="2 3" key="1">
    <citation type="journal article" date="2024" name="Commun. Biol.">
        <title>Comparative genomic analysis of thermophilic fungi reveals convergent evolutionary adaptations and gene losses.</title>
        <authorList>
            <person name="Steindorff A.S."/>
            <person name="Aguilar-Pontes M.V."/>
            <person name="Robinson A.J."/>
            <person name="Andreopoulos B."/>
            <person name="LaButti K."/>
            <person name="Kuo A."/>
            <person name="Mondo S."/>
            <person name="Riley R."/>
            <person name="Otillar R."/>
            <person name="Haridas S."/>
            <person name="Lipzen A."/>
            <person name="Grimwood J."/>
            <person name="Schmutz J."/>
            <person name="Clum A."/>
            <person name="Reid I.D."/>
            <person name="Moisan M.C."/>
            <person name="Butler G."/>
            <person name="Nguyen T.T.M."/>
            <person name="Dewar K."/>
            <person name="Conant G."/>
            <person name="Drula E."/>
            <person name="Henrissat B."/>
            <person name="Hansel C."/>
            <person name="Singer S."/>
            <person name="Hutchinson M.I."/>
            <person name="de Vries R.P."/>
            <person name="Natvig D.O."/>
            <person name="Powell A.J."/>
            <person name="Tsang A."/>
            <person name="Grigoriev I.V."/>
        </authorList>
    </citation>
    <scope>NUCLEOTIDE SEQUENCE [LARGE SCALE GENOMIC DNA]</scope>
    <source>
        <strain evidence="2 3">ATCC 22073</strain>
    </source>
</reference>
<feature type="region of interest" description="Disordered" evidence="1">
    <location>
        <begin position="28"/>
        <end position="57"/>
    </location>
</feature>
<comment type="caution">
    <text evidence="2">The sequence shown here is derived from an EMBL/GenBank/DDBJ whole genome shotgun (WGS) entry which is preliminary data.</text>
</comment>
<dbReference type="RefSeq" id="XP_070868110.1">
    <property type="nucleotide sequence ID" value="XM_071007744.1"/>
</dbReference>
<gene>
    <name evidence="2" type="ORF">VTJ83DRAFT_1570</name>
</gene>
<sequence>MRAYGFVSPTPASGQLLEISDGIAPHALQHARQGASEGQVVGTATSRMRRRRVPSRAGQLPQLALCPEPILASLPQPNLSLRFLVTQTADSVAGPPER</sequence>
<accession>A0ABR4DGB9</accession>
<name>A0ABR4DGB9_9PEZI</name>
<evidence type="ECO:0000313" key="3">
    <source>
        <dbReference type="Proteomes" id="UP001600064"/>
    </source>
</evidence>
<evidence type="ECO:0000256" key="1">
    <source>
        <dbReference type="SAM" id="MobiDB-lite"/>
    </source>
</evidence>
<keyword evidence="3" id="KW-1185">Reference proteome</keyword>
<evidence type="ECO:0000313" key="2">
    <source>
        <dbReference type="EMBL" id="KAL2269386.1"/>
    </source>
</evidence>
<organism evidence="2 3">
    <name type="scientific">Remersonia thermophila</name>
    <dbReference type="NCBI Taxonomy" id="72144"/>
    <lineage>
        <taxon>Eukaryota</taxon>
        <taxon>Fungi</taxon>
        <taxon>Dikarya</taxon>
        <taxon>Ascomycota</taxon>
        <taxon>Pezizomycotina</taxon>
        <taxon>Sordariomycetes</taxon>
        <taxon>Sordariomycetidae</taxon>
        <taxon>Sordariales</taxon>
        <taxon>Sordariales incertae sedis</taxon>
        <taxon>Remersonia</taxon>
    </lineage>
</organism>
<dbReference type="EMBL" id="JAZGUE010000002">
    <property type="protein sequence ID" value="KAL2269386.1"/>
    <property type="molecule type" value="Genomic_DNA"/>
</dbReference>
<dbReference type="GeneID" id="98122388"/>
<proteinExistence type="predicted"/>